<dbReference type="PANTHER" id="PTHR43477">
    <property type="entry name" value="DIHYDROANTICAPSIN 7-DEHYDROGENASE"/>
    <property type="match status" value="1"/>
</dbReference>
<dbReference type="EMBL" id="JAMXIB010000001">
    <property type="protein sequence ID" value="MCO5723501.1"/>
    <property type="molecule type" value="Genomic_DNA"/>
</dbReference>
<dbReference type="InterPro" id="IPR036291">
    <property type="entry name" value="NAD(P)-bd_dom_sf"/>
</dbReference>
<dbReference type="CDD" id="cd05233">
    <property type="entry name" value="SDR_c"/>
    <property type="match status" value="1"/>
</dbReference>
<dbReference type="Pfam" id="PF13561">
    <property type="entry name" value="adh_short_C2"/>
    <property type="match status" value="1"/>
</dbReference>
<dbReference type="PANTHER" id="PTHR43477:SF1">
    <property type="entry name" value="DIHYDROANTICAPSIN 7-DEHYDROGENASE"/>
    <property type="match status" value="1"/>
</dbReference>
<evidence type="ECO:0000256" key="1">
    <source>
        <dbReference type="ARBA" id="ARBA00006484"/>
    </source>
</evidence>
<protein>
    <submittedName>
        <fullName evidence="3">SDR family oxidoreductase</fullName>
    </submittedName>
</protein>
<dbReference type="RefSeq" id="WP_252739876.1">
    <property type="nucleotide sequence ID" value="NZ_JAMXIB010000001.1"/>
</dbReference>
<sequence length="261" mass="27835">MDLKHYALILGASEGLGLATASKLIKEGIPVIGIHRDLRKDMEQVLERFAPLGSGKVPFHAINKDAVGREGRDAILEKLSHILGDTGRVRVLVHSLARGNLGPMKAGGESPGLEGKDLALTSEAMAFSLYEWTRSLYDRGMMAPDTRIIAFTSEGSRKVIPGYGAVAAAKAGLEALVRQIAVEFAPQGVRANCIQAGVTETRSLLRIPGSQKLLEASRARNPSGRLTAPEDIANAVYLLTLPEASWITGSIIPVDGGEHLQ</sequence>
<proteinExistence type="inferred from homology"/>
<dbReference type="InterPro" id="IPR002347">
    <property type="entry name" value="SDR_fam"/>
</dbReference>
<name>A0ABT1AU58_9FLAO</name>
<evidence type="ECO:0000313" key="4">
    <source>
        <dbReference type="Proteomes" id="UP001206312"/>
    </source>
</evidence>
<accession>A0ABT1AU58</accession>
<dbReference type="PRINTS" id="PR00081">
    <property type="entry name" value="GDHRDH"/>
</dbReference>
<dbReference type="InterPro" id="IPR051122">
    <property type="entry name" value="SDR_DHRS6-like"/>
</dbReference>
<dbReference type="SUPFAM" id="SSF51735">
    <property type="entry name" value="NAD(P)-binding Rossmann-fold domains"/>
    <property type="match status" value="1"/>
</dbReference>
<dbReference type="Gene3D" id="3.40.50.720">
    <property type="entry name" value="NAD(P)-binding Rossmann-like Domain"/>
    <property type="match status" value="2"/>
</dbReference>
<dbReference type="Proteomes" id="UP001206312">
    <property type="component" value="Unassembled WGS sequence"/>
</dbReference>
<gene>
    <name evidence="3" type="ORF">NG653_01450</name>
</gene>
<reference evidence="3 4" key="1">
    <citation type="submission" date="2022-06" db="EMBL/GenBank/DDBJ databases">
        <authorList>
            <person name="Xuan X."/>
        </authorList>
    </citation>
    <scope>NUCLEOTIDE SEQUENCE [LARGE SCALE GENOMIC DNA]</scope>
    <source>
        <strain evidence="3 4">2V75</strain>
    </source>
</reference>
<evidence type="ECO:0000256" key="2">
    <source>
        <dbReference type="ARBA" id="ARBA00023002"/>
    </source>
</evidence>
<comment type="caution">
    <text evidence="3">The sequence shown here is derived from an EMBL/GenBank/DDBJ whole genome shotgun (WGS) entry which is preliminary data.</text>
</comment>
<keyword evidence="2" id="KW-0560">Oxidoreductase</keyword>
<comment type="similarity">
    <text evidence="1">Belongs to the short-chain dehydrogenases/reductases (SDR) family.</text>
</comment>
<organism evidence="3 4">
    <name type="scientific">Robiginitalea marina</name>
    <dbReference type="NCBI Taxonomy" id="2954105"/>
    <lineage>
        <taxon>Bacteria</taxon>
        <taxon>Pseudomonadati</taxon>
        <taxon>Bacteroidota</taxon>
        <taxon>Flavobacteriia</taxon>
        <taxon>Flavobacteriales</taxon>
        <taxon>Flavobacteriaceae</taxon>
        <taxon>Robiginitalea</taxon>
    </lineage>
</organism>
<evidence type="ECO:0000313" key="3">
    <source>
        <dbReference type="EMBL" id="MCO5723501.1"/>
    </source>
</evidence>
<keyword evidence="4" id="KW-1185">Reference proteome</keyword>